<dbReference type="EMBL" id="CCEH01000015">
    <property type="protein sequence ID" value="CDR28660.1"/>
    <property type="molecule type" value="Genomic_DNA"/>
</dbReference>
<reference evidence="2 3" key="1">
    <citation type="submission" date="2014-05" db="EMBL/GenBank/DDBJ databases">
        <authorList>
            <person name="Aslett A.Martin."/>
            <person name="De Silva Nishadi"/>
        </authorList>
    </citation>
    <scope>NUCLEOTIDE SEQUENCE [LARGE SCALE GENOMIC DNA]</scope>
</reference>
<dbReference type="AlphaFoldDB" id="A0A077UJL2"/>
<dbReference type="Proteomes" id="UP000044616">
    <property type="component" value="Unassembled WGS sequence"/>
</dbReference>
<evidence type="ECO:0000313" key="3">
    <source>
        <dbReference type="Proteomes" id="UP000044616"/>
    </source>
</evidence>
<feature type="coiled-coil region" evidence="1">
    <location>
        <begin position="38"/>
        <end position="72"/>
    </location>
</feature>
<keyword evidence="1" id="KW-0175">Coiled coil</keyword>
<accession>A0A077UJL2</accession>
<sequence>MTQPTREELINFMKKHGAENVDSITDEQSVIRHFRAQSKVFKDERDEYKKQRDELIEDIAKLRVRNKELEDMWCTLKNELLGRYEFYRFRLNELQLESNANKAVAIYRGAKSNASVILYRMDKLDGTNEFYEFLDQMEDDTNE</sequence>
<proteinExistence type="predicted"/>
<dbReference type="RefSeq" id="WP_047531207.1">
    <property type="nucleotide sequence ID" value="NZ_CCEH01000015.1"/>
</dbReference>
<dbReference type="GO" id="GO:0016740">
    <property type="term" value="F:transferase activity"/>
    <property type="evidence" value="ECO:0007669"/>
    <property type="project" value="UniProtKB-KW"/>
</dbReference>
<evidence type="ECO:0000313" key="2">
    <source>
        <dbReference type="EMBL" id="CDR28660.1"/>
    </source>
</evidence>
<organism evidence="2 3">
    <name type="scientific">Staphylococcus schweitzeri</name>
    <dbReference type="NCBI Taxonomy" id="1654388"/>
    <lineage>
        <taxon>Bacteria</taxon>
        <taxon>Bacillati</taxon>
        <taxon>Bacillota</taxon>
        <taxon>Bacilli</taxon>
        <taxon>Bacillales</taxon>
        <taxon>Staphylococcaceae</taxon>
        <taxon>Staphylococcus</taxon>
    </lineage>
</organism>
<gene>
    <name evidence="2" type="ORF">ERS140147_01797</name>
</gene>
<name>A0A077UJL2_9STAP</name>
<keyword evidence="2" id="KW-0808">Transferase</keyword>
<protein>
    <submittedName>
        <fullName evidence="2">Acetyltransferase (GNAT) family protein</fullName>
    </submittedName>
</protein>
<evidence type="ECO:0000256" key="1">
    <source>
        <dbReference type="SAM" id="Coils"/>
    </source>
</evidence>